<dbReference type="EnsemblPlants" id="EMT11973">
    <property type="protein sequence ID" value="EMT11973"/>
    <property type="gene ID" value="F775_24189"/>
</dbReference>
<feature type="domain" description="DUF7806" evidence="1">
    <location>
        <begin position="217"/>
        <end position="303"/>
    </location>
</feature>
<protein>
    <recommendedName>
        <fullName evidence="1">DUF7806 domain-containing protein</fullName>
    </recommendedName>
</protein>
<dbReference type="InterPro" id="IPR056708">
    <property type="entry name" value="DUF7806"/>
</dbReference>
<dbReference type="Pfam" id="PF25091">
    <property type="entry name" value="DUF7806"/>
    <property type="match status" value="1"/>
</dbReference>
<reference evidence="2" key="1">
    <citation type="submission" date="2015-06" db="UniProtKB">
        <authorList>
            <consortium name="EnsemblPlants"/>
        </authorList>
    </citation>
    <scope>IDENTIFICATION</scope>
</reference>
<evidence type="ECO:0000259" key="1">
    <source>
        <dbReference type="Pfam" id="PF25091"/>
    </source>
</evidence>
<organism evidence="2">
    <name type="scientific">Aegilops tauschii</name>
    <name type="common">Tausch's goatgrass</name>
    <name type="synonym">Aegilops squarrosa</name>
    <dbReference type="NCBI Taxonomy" id="37682"/>
    <lineage>
        <taxon>Eukaryota</taxon>
        <taxon>Viridiplantae</taxon>
        <taxon>Streptophyta</taxon>
        <taxon>Embryophyta</taxon>
        <taxon>Tracheophyta</taxon>
        <taxon>Spermatophyta</taxon>
        <taxon>Magnoliopsida</taxon>
        <taxon>Liliopsida</taxon>
        <taxon>Poales</taxon>
        <taxon>Poaceae</taxon>
        <taxon>BOP clade</taxon>
        <taxon>Pooideae</taxon>
        <taxon>Triticodae</taxon>
        <taxon>Triticeae</taxon>
        <taxon>Triticinae</taxon>
        <taxon>Aegilops</taxon>
    </lineage>
</organism>
<accession>M8CA19</accession>
<sequence length="381" mass="43418">MENRKNTGLRVLPPDPFPTSVPCPSLHSFVSFFFPFAPPRHCTQKRKLPKDGTVQEQEPAIKEMCQALKEMESELQNLRDDNNQLRDELLGKDRQLAETRTVLVDREHKLSNTQALLVDREQQLAAQTLVVDSSAKEFETEILRLKRLLAEKSDTNDHTALVSPETINEVIQKQTPVSSARTPASNRMNTVQSSVKAIAHHGSFQDEARSGTDENSRSCVYHMLLESLVGMKFSLKDETEGLSLSIHHEATGYDFSLTWLEQPDGGEWAYKYSSLGTLEEMALKWMKVQDIRLSMDMLCTIIKVVMISALHGWSNPMVLMSKARVADIWDGQQVMGAVRRNRNDELMQWWHEFESIARIIVFTGDEDRIVCQYVASNCFLF</sequence>
<name>M8CA19_AEGTA</name>
<dbReference type="PANTHER" id="PTHR35489:SF2">
    <property type="entry name" value="TITAN9"/>
    <property type="match status" value="1"/>
</dbReference>
<proteinExistence type="predicted"/>
<dbReference type="AlphaFoldDB" id="M8CA19"/>
<dbReference type="PANTHER" id="PTHR35489">
    <property type="entry name" value="TITAN9"/>
    <property type="match status" value="1"/>
</dbReference>
<evidence type="ECO:0000313" key="2">
    <source>
        <dbReference type="EnsemblPlants" id="EMT11973"/>
    </source>
</evidence>
<dbReference type="GO" id="GO:0003006">
    <property type="term" value="P:developmental process involved in reproduction"/>
    <property type="evidence" value="ECO:0007669"/>
    <property type="project" value="TreeGrafter"/>
</dbReference>